<dbReference type="Proteomes" id="UP000075636">
    <property type="component" value="Unassembled WGS sequence"/>
</dbReference>
<dbReference type="RefSeq" id="WP_062109446.1">
    <property type="nucleotide sequence ID" value="NZ_LHZR01000112.1"/>
</dbReference>
<evidence type="ECO:0000313" key="1">
    <source>
        <dbReference type="EMBL" id="KXV46525.1"/>
    </source>
</evidence>
<sequence>MSKILITKAGQDILARKMKHALDTALLEGPRTTEEIMISLVILLIGGKYDYKVILDRITGRDGDGGFRRMEQVDVEDIAIETIQRLTQIIPPHKRTSAGRPAESYQIGELIGSIINADTYLSNMATSDVLTHVPRHTLMELIKDALPAKDLARMCKGELIATIVSLQADWHPTSFSSFTEDLS</sequence>
<dbReference type="AlphaFoldDB" id="A0A149TG94"/>
<gene>
    <name evidence="1" type="ORF">AD945_12985</name>
</gene>
<dbReference type="PATRIC" id="fig|318683.6.peg.2534"/>
<reference evidence="1 2" key="1">
    <citation type="submission" date="2015-06" db="EMBL/GenBank/DDBJ databases">
        <title>Improved classification and identification of acetic acid bacteria using matrix-assisted laser desorption/ionization time-of-flight mass spectrometry; Gluconobacter nephelii and Gluconobacter uchimurae are later heterotypic synonyms of Gluconobacter japonicus and Gluconobacter oxydans, respectively.</title>
        <authorList>
            <person name="Li L."/>
            <person name="Cleenwerck I."/>
            <person name="De Vuyst L."/>
            <person name="Vandamme P."/>
        </authorList>
    </citation>
    <scope>NUCLEOTIDE SEQUENCE [LARGE SCALE GENOMIC DNA]</scope>
    <source>
        <strain evidence="1 2">LMG 1768</strain>
    </source>
</reference>
<organism evidence="1 2">
    <name type="scientific">Gluconobacter albidus</name>
    <dbReference type="NCBI Taxonomy" id="318683"/>
    <lineage>
        <taxon>Bacteria</taxon>
        <taxon>Pseudomonadati</taxon>
        <taxon>Pseudomonadota</taxon>
        <taxon>Alphaproteobacteria</taxon>
        <taxon>Acetobacterales</taxon>
        <taxon>Acetobacteraceae</taxon>
        <taxon>Gluconobacter</taxon>
    </lineage>
</organism>
<proteinExistence type="predicted"/>
<protein>
    <submittedName>
        <fullName evidence="1">Uncharacterized protein</fullName>
    </submittedName>
</protein>
<accession>A0A149TG94</accession>
<evidence type="ECO:0000313" key="2">
    <source>
        <dbReference type="Proteomes" id="UP000075636"/>
    </source>
</evidence>
<comment type="caution">
    <text evidence="1">The sequence shown here is derived from an EMBL/GenBank/DDBJ whole genome shotgun (WGS) entry which is preliminary data.</text>
</comment>
<name>A0A149TG94_9PROT</name>
<dbReference type="EMBL" id="LHZR01000112">
    <property type="protein sequence ID" value="KXV46525.1"/>
    <property type="molecule type" value="Genomic_DNA"/>
</dbReference>
<dbReference type="OrthoDB" id="7279367at2"/>